<gene>
    <name evidence="1" type="ORF">BS50DRAFT_95060</name>
</gene>
<dbReference type="Proteomes" id="UP000240883">
    <property type="component" value="Unassembled WGS sequence"/>
</dbReference>
<reference evidence="1 2" key="1">
    <citation type="journal article" date="2018" name="Front. Microbiol.">
        <title>Genome-Wide Analysis of Corynespora cassiicola Leaf Fall Disease Putative Effectors.</title>
        <authorList>
            <person name="Lopez D."/>
            <person name="Ribeiro S."/>
            <person name="Label P."/>
            <person name="Fumanal B."/>
            <person name="Venisse J.S."/>
            <person name="Kohler A."/>
            <person name="de Oliveira R.R."/>
            <person name="Labutti K."/>
            <person name="Lipzen A."/>
            <person name="Lail K."/>
            <person name="Bauer D."/>
            <person name="Ohm R.A."/>
            <person name="Barry K.W."/>
            <person name="Spatafora J."/>
            <person name="Grigoriev I.V."/>
            <person name="Martin F.M."/>
            <person name="Pujade-Renaud V."/>
        </authorList>
    </citation>
    <scope>NUCLEOTIDE SEQUENCE [LARGE SCALE GENOMIC DNA]</scope>
    <source>
        <strain evidence="1 2">Philippines</strain>
    </source>
</reference>
<evidence type="ECO:0000313" key="1">
    <source>
        <dbReference type="EMBL" id="PSN64002.1"/>
    </source>
</evidence>
<sequence length="109" mass="12518">MLHAASHRYWRKFSRLRSRTAEFDRSIYLTEFSSRTSGGLWLSVSPVLLTRPCYSRSPFRASRVGQAMHLEFSSDLRQLDPFVSSCPIWPYSVHPAFASGDRRPLRPAG</sequence>
<accession>A0A2T2NEZ1</accession>
<dbReference type="EMBL" id="KZ678139">
    <property type="protein sequence ID" value="PSN64002.1"/>
    <property type="molecule type" value="Genomic_DNA"/>
</dbReference>
<name>A0A2T2NEZ1_CORCC</name>
<organism evidence="1 2">
    <name type="scientific">Corynespora cassiicola Philippines</name>
    <dbReference type="NCBI Taxonomy" id="1448308"/>
    <lineage>
        <taxon>Eukaryota</taxon>
        <taxon>Fungi</taxon>
        <taxon>Dikarya</taxon>
        <taxon>Ascomycota</taxon>
        <taxon>Pezizomycotina</taxon>
        <taxon>Dothideomycetes</taxon>
        <taxon>Pleosporomycetidae</taxon>
        <taxon>Pleosporales</taxon>
        <taxon>Corynesporascaceae</taxon>
        <taxon>Corynespora</taxon>
    </lineage>
</organism>
<evidence type="ECO:0000313" key="2">
    <source>
        <dbReference type="Proteomes" id="UP000240883"/>
    </source>
</evidence>
<keyword evidence="2" id="KW-1185">Reference proteome</keyword>
<proteinExistence type="predicted"/>
<dbReference type="AlphaFoldDB" id="A0A2T2NEZ1"/>
<protein>
    <submittedName>
        <fullName evidence="1">Uncharacterized protein</fullName>
    </submittedName>
</protein>